<dbReference type="AlphaFoldDB" id="A0A7J7H8M7"/>
<name>A0A7J7H8M7_CAMSI</name>
<dbReference type="PANTHER" id="PTHR34572">
    <property type="entry name" value="GOLGIN FAMILY A PROTEIN"/>
    <property type="match status" value="1"/>
</dbReference>
<feature type="compositionally biased region" description="Gly residues" evidence="1">
    <location>
        <begin position="73"/>
        <end position="87"/>
    </location>
</feature>
<sequence length="231" mass="24814">MEGVGSRLGRASSRYGLPTTTTTAAAAATTTTVFTGPVRKWKKRWVHVSSSSSYRNNNSSNNKSSTRPNTKNGNGGNGNGNGNGSGSGSKASALLLCRWTPISPSDSDNNSVIPDEPPRRKFRYTPIVALEQKKEAAEKVDDKAETSMAHSLTIGTTTKSNDAYEKPNTEGAFLEEIQAANKNLLVRQHSNTSHLNLDLGFKSHNENHESDGGSKEVELGRPEIRLVSDVA</sequence>
<feature type="region of interest" description="Disordered" evidence="1">
    <location>
        <begin position="197"/>
        <end position="231"/>
    </location>
</feature>
<feature type="compositionally biased region" description="Low complexity" evidence="1">
    <location>
        <begin position="49"/>
        <end position="72"/>
    </location>
</feature>
<protein>
    <submittedName>
        <fullName evidence="2">Uncharacterized protein</fullName>
    </submittedName>
</protein>
<proteinExistence type="predicted"/>
<dbReference type="PANTHER" id="PTHR34572:SF8">
    <property type="entry name" value="(RAPE) HYPOTHETICAL PROTEIN"/>
    <property type="match status" value="1"/>
</dbReference>
<feature type="region of interest" description="Disordered" evidence="1">
    <location>
        <begin position="47"/>
        <end position="89"/>
    </location>
</feature>
<reference evidence="3" key="1">
    <citation type="journal article" date="2020" name="Nat. Commun.">
        <title>Genome assembly of wild tea tree DASZ reveals pedigree and selection history of tea varieties.</title>
        <authorList>
            <person name="Zhang W."/>
            <person name="Zhang Y."/>
            <person name="Qiu H."/>
            <person name="Guo Y."/>
            <person name="Wan H."/>
            <person name="Zhang X."/>
            <person name="Scossa F."/>
            <person name="Alseekh S."/>
            <person name="Zhang Q."/>
            <person name="Wang P."/>
            <person name="Xu L."/>
            <person name="Schmidt M.H."/>
            <person name="Jia X."/>
            <person name="Li D."/>
            <person name="Zhu A."/>
            <person name="Guo F."/>
            <person name="Chen W."/>
            <person name="Ni D."/>
            <person name="Usadel B."/>
            <person name="Fernie A.R."/>
            <person name="Wen W."/>
        </authorList>
    </citation>
    <scope>NUCLEOTIDE SEQUENCE [LARGE SCALE GENOMIC DNA]</scope>
    <source>
        <strain evidence="3">cv. G240</strain>
    </source>
</reference>
<dbReference type="Proteomes" id="UP000593564">
    <property type="component" value="Unassembled WGS sequence"/>
</dbReference>
<dbReference type="EMBL" id="JACBKZ010000006">
    <property type="protein sequence ID" value="KAF5948917.1"/>
    <property type="molecule type" value="Genomic_DNA"/>
</dbReference>
<organism evidence="2 3">
    <name type="scientific">Camellia sinensis</name>
    <name type="common">Tea plant</name>
    <name type="synonym">Thea sinensis</name>
    <dbReference type="NCBI Taxonomy" id="4442"/>
    <lineage>
        <taxon>Eukaryota</taxon>
        <taxon>Viridiplantae</taxon>
        <taxon>Streptophyta</taxon>
        <taxon>Embryophyta</taxon>
        <taxon>Tracheophyta</taxon>
        <taxon>Spermatophyta</taxon>
        <taxon>Magnoliopsida</taxon>
        <taxon>eudicotyledons</taxon>
        <taxon>Gunneridae</taxon>
        <taxon>Pentapetalae</taxon>
        <taxon>asterids</taxon>
        <taxon>Ericales</taxon>
        <taxon>Theaceae</taxon>
        <taxon>Camellia</taxon>
    </lineage>
</organism>
<feature type="region of interest" description="Disordered" evidence="1">
    <location>
        <begin position="100"/>
        <end position="119"/>
    </location>
</feature>
<comment type="caution">
    <text evidence="2">The sequence shown here is derived from an EMBL/GenBank/DDBJ whole genome shotgun (WGS) entry which is preliminary data.</text>
</comment>
<accession>A0A7J7H8M7</accession>
<feature type="compositionally biased region" description="Polar residues" evidence="1">
    <location>
        <begin position="102"/>
        <end position="112"/>
    </location>
</feature>
<keyword evidence="3" id="KW-1185">Reference proteome</keyword>
<evidence type="ECO:0000313" key="3">
    <source>
        <dbReference type="Proteomes" id="UP000593564"/>
    </source>
</evidence>
<evidence type="ECO:0000256" key="1">
    <source>
        <dbReference type="SAM" id="MobiDB-lite"/>
    </source>
</evidence>
<evidence type="ECO:0000313" key="2">
    <source>
        <dbReference type="EMBL" id="KAF5948917.1"/>
    </source>
</evidence>
<gene>
    <name evidence="2" type="ORF">HYC85_014874</name>
</gene>
<reference evidence="2 3" key="2">
    <citation type="submission" date="2020-07" db="EMBL/GenBank/DDBJ databases">
        <title>Genome assembly of wild tea tree DASZ reveals pedigree and selection history of tea varieties.</title>
        <authorList>
            <person name="Zhang W."/>
        </authorList>
    </citation>
    <scope>NUCLEOTIDE SEQUENCE [LARGE SCALE GENOMIC DNA]</scope>
    <source>
        <strain evidence="3">cv. G240</strain>
        <tissue evidence="2">Leaf</tissue>
    </source>
</reference>
<feature type="compositionally biased region" description="Basic and acidic residues" evidence="1">
    <location>
        <begin position="201"/>
        <end position="231"/>
    </location>
</feature>